<organism evidence="1 2">
    <name type="scientific">Glossina palpalis gambiensis</name>
    <dbReference type="NCBI Taxonomy" id="67801"/>
    <lineage>
        <taxon>Eukaryota</taxon>
        <taxon>Metazoa</taxon>
        <taxon>Ecdysozoa</taxon>
        <taxon>Arthropoda</taxon>
        <taxon>Hexapoda</taxon>
        <taxon>Insecta</taxon>
        <taxon>Pterygota</taxon>
        <taxon>Neoptera</taxon>
        <taxon>Endopterygota</taxon>
        <taxon>Diptera</taxon>
        <taxon>Brachycera</taxon>
        <taxon>Muscomorpha</taxon>
        <taxon>Hippoboscoidea</taxon>
        <taxon>Glossinidae</taxon>
        <taxon>Glossina</taxon>
    </lineage>
</organism>
<accession>A0A1B0BI66</accession>
<proteinExistence type="predicted"/>
<dbReference type="EnsemblMetazoa" id="GPPI030964-RA">
    <property type="protein sequence ID" value="GPPI030964-PA"/>
    <property type="gene ID" value="GPPI030964"/>
</dbReference>
<dbReference type="AlphaFoldDB" id="A0A1B0BI66"/>
<evidence type="ECO:0000313" key="1">
    <source>
        <dbReference type="EnsemblMetazoa" id="GPPI030964-PA"/>
    </source>
</evidence>
<evidence type="ECO:0000313" key="2">
    <source>
        <dbReference type="Proteomes" id="UP000092460"/>
    </source>
</evidence>
<dbReference type="EMBL" id="JXJN01014832">
    <property type="status" value="NOT_ANNOTATED_CDS"/>
    <property type="molecule type" value="Genomic_DNA"/>
</dbReference>
<dbReference type="VEuPathDB" id="VectorBase:GPPI030964"/>
<reference evidence="2" key="1">
    <citation type="submission" date="2015-01" db="EMBL/GenBank/DDBJ databases">
        <authorList>
            <person name="Aksoy S."/>
            <person name="Warren W."/>
            <person name="Wilson R.K."/>
        </authorList>
    </citation>
    <scope>NUCLEOTIDE SEQUENCE [LARGE SCALE GENOMIC DNA]</scope>
    <source>
        <strain evidence="2">IAEA</strain>
    </source>
</reference>
<reference evidence="1" key="2">
    <citation type="submission" date="2020-05" db="UniProtKB">
        <authorList>
            <consortium name="EnsemblMetazoa"/>
        </authorList>
    </citation>
    <scope>IDENTIFICATION</scope>
    <source>
        <strain evidence="1">IAEA</strain>
    </source>
</reference>
<name>A0A1B0BI66_9MUSC</name>
<keyword evidence="2" id="KW-1185">Reference proteome</keyword>
<dbReference type="Proteomes" id="UP000092460">
    <property type="component" value="Unassembled WGS sequence"/>
</dbReference>
<protein>
    <submittedName>
        <fullName evidence="1">Uncharacterized protein</fullName>
    </submittedName>
</protein>
<sequence>MNIPHKYSRIEINNNNNNNNNDNNGVYTNKHYIACDGIYYSGEIYFIVARVVCYVTVEHGAENSDSFSNVDVIAHSGSYHPLHFNLSLPNLPENELYILTPPQQR</sequence>